<keyword evidence="2" id="KW-0732">Signal</keyword>
<evidence type="ECO:0000313" key="3">
    <source>
        <dbReference type="EMBL" id="CAE7242709.1"/>
    </source>
</evidence>
<keyword evidence="4" id="KW-1185">Reference proteome</keyword>
<proteinExistence type="predicted"/>
<protein>
    <submittedName>
        <fullName evidence="3">GIP protein</fullName>
    </submittedName>
</protein>
<feature type="signal peptide" evidence="2">
    <location>
        <begin position="1"/>
        <end position="22"/>
    </location>
</feature>
<comment type="caution">
    <text evidence="3">The sequence shown here is derived from an EMBL/GenBank/DDBJ whole genome shotgun (WGS) entry which is preliminary data.</text>
</comment>
<evidence type="ECO:0000256" key="2">
    <source>
        <dbReference type="SAM" id="SignalP"/>
    </source>
</evidence>
<accession>A0A812LJY2</accession>
<gene>
    <name evidence="3" type="primary">GIP</name>
    <name evidence="3" type="ORF">SNEC2469_LOCUS4528</name>
</gene>
<dbReference type="Proteomes" id="UP000601435">
    <property type="component" value="Unassembled WGS sequence"/>
</dbReference>
<sequence length="202" mass="23128">MAIPETLTQLTQLTLLAAAAAGAPPRHLAPIGGVATCPLLAELSWSHSVGCSNETVSNIIQGLYNTKESNHGKPVYKKEGPQGSVTVLIYYWDERDGPSFNGWWFGPKVGGDQVWAYNAGNLGRENAMPPTSNWKVPWDGKVDEKLRISVGAPRRDPRDRERDLRDKREEEKRRREEEERRQREEARRRRQREEEQQREQAR</sequence>
<feature type="non-terminal residue" evidence="3">
    <location>
        <position position="1"/>
    </location>
</feature>
<evidence type="ECO:0000256" key="1">
    <source>
        <dbReference type="SAM" id="MobiDB-lite"/>
    </source>
</evidence>
<evidence type="ECO:0000313" key="4">
    <source>
        <dbReference type="Proteomes" id="UP000601435"/>
    </source>
</evidence>
<name>A0A812LJY2_9DINO</name>
<feature type="chain" id="PRO_5032434279" evidence="2">
    <location>
        <begin position="23"/>
        <end position="202"/>
    </location>
</feature>
<dbReference type="EMBL" id="CAJNJA010009056">
    <property type="protein sequence ID" value="CAE7242709.1"/>
    <property type="molecule type" value="Genomic_DNA"/>
</dbReference>
<feature type="region of interest" description="Disordered" evidence="1">
    <location>
        <begin position="148"/>
        <end position="202"/>
    </location>
</feature>
<reference evidence="3" key="1">
    <citation type="submission" date="2021-02" db="EMBL/GenBank/DDBJ databases">
        <authorList>
            <person name="Dougan E. K."/>
            <person name="Rhodes N."/>
            <person name="Thang M."/>
            <person name="Chan C."/>
        </authorList>
    </citation>
    <scope>NUCLEOTIDE SEQUENCE</scope>
</reference>
<organism evidence="3 4">
    <name type="scientific">Symbiodinium necroappetens</name>
    <dbReference type="NCBI Taxonomy" id="1628268"/>
    <lineage>
        <taxon>Eukaryota</taxon>
        <taxon>Sar</taxon>
        <taxon>Alveolata</taxon>
        <taxon>Dinophyceae</taxon>
        <taxon>Suessiales</taxon>
        <taxon>Symbiodiniaceae</taxon>
        <taxon>Symbiodinium</taxon>
    </lineage>
</organism>
<dbReference type="OrthoDB" id="447696at2759"/>
<dbReference type="AlphaFoldDB" id="A0A812LJY2"/>